<evidence type="ECO:0008006" key="3">
    <source>
        <dbReference type="Google" id="ProtNLM"/>
    </source>
</evidence>
<evidence type="ECO:0000256" key="1">
    <source>
        <dbReference type="SAM" id="MobiDB-lite"/>
    </source>
</evidence>
<feature type="region of interest" description="Disordered" evidence="1">
    <location>
        <begin position="29"/>
        <end position="60"/>
    </location>
</feature>
<dbReference type="EMBL" id="VSSQ01045796">
    <property type="protein sequence ID" value="MPM99711.1"/>
    <property type="molecule type" value="Genomic_DNA"/>
</dbReference>
<evidence type="ECO:0000313" key="2">
    <source>
        <dbReference type="EMBL" id="MPM99711.1"/>
    </source>
</evidence>
<accession>A0A645EEL1</accession>
<dbReference type="AlphaFoldDB" id="A0A645EEL1"/>
<proteinExistence type="predicted"/>
<dbReference type="Gene3D" id="2.60.40.650">
    <property type="match status" value="1"/>
</dbReference>
<comment type="caution">
    <text evidence="2">The sequence shown here is derived from an EMBL/GenBank/DDBJ whole genome shotgun (WGS) entry which is preliminary data.</text>
</comment>
<sequence length="60" mass="6586">MGKYAWRQFVLQAQLPKGTYTLASRATDVKGNAQPETRGENQSGYNNTSWADHAVTVTVA</sequence>
<gene>
    <name evidence="2" type="ORF">SDC9_146905</name>
</gene>
<dbReference type="InterPro" id="IPR014756">
    <property type="entry name" value="Ig_E-set"/>
</dbReference>
<feature type="compositionally biased region" description="Polar residues" evidence="1">
    <location>
        <begin position="40"/>
        <end position="50"/>
    </location>
</feature>
<protein>
    <recommendedName>
        <fullName evidence="3">Bacterial Ig-like domain-containing protein</fullName>
    </recommendedName>
</protein>
<reference evidence="2" key="1">
    <citation type="submission" date="2019-08" db="EMBL/GenBank/DDBJ databases">
        <authorList>
            <person name="Kucharzyk K."/>
            <person name="Murdoch R.W."/>
            <person name="Higgins S."/>
            <person name="Loffler F."/>
        </authorList>
    </citation>
    <scope>NUCLEOTIDE SEQUENCE</scope>
</reference>
<organism evidence="2">
    <name type="scientific">bioreactor metagenome</name>
    <dbReference type="NCBI Taxonomy" id="1076179"/>
    <lineage>
        <taxon>unclassified sequences</taxon>
        <taxon>metagenomes</taxon>
        <taxon>ecological metagenomes</taxon>
    </lineage>
</organism>
<name>A0A645EEL1_9ZZZZ</name>
<dbReference type="SUPFAM" id="SSF81296">
    <property type="entry name" value="E set domains"/>
    <property type="match status" value="1"/>
</dbReference>